<organism evidence="2 3">
    <name type="scientific">Potamilus streckersoni</name>
    <dbReference type="NCBI Taxonomy" id="2493646"/>
    <lineage>
        <taxon>Eukaryota</taxon>
        <taxon>Metazoa</taxon>
        <taxon>Spiralia</taxon>
        <taxon>Lophotrochozoa</taxon>
        <taxon>Mollusca</taxon>
        <taxon>Bivalvia</taxon>
        <taxon>Autobranchia</taxon>
        <taxon>Heteroconchia</taxon>
        <taxon>Palaeoheterodonta</taxon>
        <taxon>Unionida</taxon>
        <taxon>Unionoidea</taxon>
        <taxon>Unionidae</taxon>
        <taxon>Ambleminae</taxon>
        <taxon>Lampsilini</taxon>
        <taxon>Potamilus</taxon>
    </lineage>
</organism>
<feature type="region of interest" description="Disordered" evidence="1">
    <location>
        <begin position="1157"/>
        <end position="1215"/>
    </location>
</feature>
<evidence type="ECO:0000313" key="2">
    <source>
        <dbReference type="EMBL" id="KAK3579413.1"/>
    </source>
</evidence>
<evidence type="ECO:0000313" key="3">
    <source>
        <dbReference type="Proteomes" id="UP001195483"/>
    </source>
</evidence>
<reference evidence="2" key="2">
    <citation type="journal article" date="2021" name="Genome Biol. Evol.">
        <title>Developing a high-quality reference genome for a parasitic bivalve with doubly uniparental inheritance (Bivalvia: Unionida).</title>
        <authorList>
            <person name="Smith C.H."/>
        </authorList>
    </citation>
    <scope>NUCLEOTIDE SEQUENCE</scope>
    <source>
        <strain evidence="2">CHS0354</strain>
        <tissue evidence="2">Mantle</tissue>
    </source>
</reference>
<feature type="compositionally biased region" description="Polar residues" evidence="1">
    <location>
        <begin position="2141"/>
        <end position="2162"/>
    </location>
</feature>
<feature type="compositionally biased region" description="Polar residues" evidence="1">
    <location>
        <begin position="1179"/>
        <end position="1188"/>
    </location>
</feature>
<reference evidence="2" key="1">
    <citation type="journal article" date="2021" name="Genome Biol. Evol.">
        <title>A High-Quality Reference Genome for a Parasitic Bivalve with Doubly Uniparental Inheritance (Bivalvia: Unionida).</title>
        <authorList>
            <person name="Smith C.H."/>
        </authorList>
    </citation>
    <scope>NUCLEOTIDE SEQUENCE</scope>
    <source>
        <strain evidence="2">CHS0354</strain>
    </source>
</reference>
<keyword evidence="3" id="KW-1185">Reference proteome</keyword>
<name>A0AAE0RTI2_9BIVA</name>
<proteinExistence type="predicted"/>
<comment type="caution">
    <text evidence="2">The sequence shown here is derived from an EMBL/GenBank/DDBJ whole genome shotgun (WGS) entry which is preliminary data.</text>
</comment>
<feature type="compositionally biased region" description="Polar residues" evidence="1">
    <location>
        <begin position="1"/>
        <end position="13"/>
    </location>
</feature>
<protein>
    <submittedName>
        <fullName evidence="2">Uncharacterized protein</fullName>
    </submittedName>
</protein>
<dbReference type="Proteomes" id="UP001195483">
    <property type="component" value="Unassembled WGS sequence"/>
</dbReference>
<feature type="compositionally biased region" description="Basic and acidic residues" evidence="1">
    <location>
        <begin position="530"/>
        <end position="539"/>
    </location>
</feature>
<evidence type="ECO:0000256" key="1">
    <source>
        <dbReference type="SAM" id="MobiDB-lite"/>
    </source>
</evidence>
<feature type="region of interest" description="Disordered" evidence="1">
    <location>
        <begin position="1"/>
        <end position="22"/>
    </location>
</feature>
<dbReference type="EMBL" id="JAEAOA010001776">
    <property type="protein sequence ID" value="KAK3579413.1"/>
    <property type="molecule type" value="Genomic_DNA"/>
</dbReference>
<feature type="region of interest" description="Disordered" evidence="1">
    <location>
        <begin position="2330"/>
        <end position="2349"/>
    </location>
</feature>
<gene>
    <name evidence="2" type="ORF">CHS0354_029721</name>
</gene>
<sequence length="2401" mass="268034">MNQYTLLTKSSQFPDPDDHSEEEETFFDAEEWGEICGCSVGRINHSSSKTILIERLKRNLQGIFSHHYLSPAQPGKFPNNHHAQIKILQSEVSGILKPFVVLRRKSGSDGIHSTCWPTSIYSCSDAESLIYQCVNSSLHGNHSDGKIFMKKVRVDMTSIQSISFGHILVDLHLGSNIVCGESDGQADSTVDDAKCDSTGTDLVYRKMRSDQQEELDVHRITDRHHKFLGKEQDAIGGDDMKNIACIFLQSKATSFNEGKNIPCEIISTDSRHILPLTQGENASHLNSESQEISKGYVELNGISDTIPIVDSGDPLQRSHRELAIVSDQSLGNNKYLELKAEAEAVHERLIVQADLASSLSSLSQADHFHKPLKVNYASPQQQQQTEFLSIESRVQHDEICDRSVIGTSFSTSSITQVHSVAQSENYPCISSAQQMKTIPQTQPALPSLSVAITSSHTPSVTTSAKQCDAYSQVNKSESLTAMAINTLSQGNFASLSSESENKVKISKKSQTVEVMLDSSVAGPSAPMLSLKDDRSKASSHEQSAGRSRKLEDSKRSHRQFHPYKKQEKKRKNPSCSFETTYRDLAELLQNLTSKTYKQSSKAPRVTNCWKKTTSQPSRFSNFRFCRSKVPLLLPRSGSPSCEDDTNSLTPDMIPNFDEWHRTAELLEELFASRNEETYNKEECTYQREQKSNKPMVIKDEYSFIQDQTDLLLPGSSRTLQSDMSVGDEYKTEVYSRGTDIALIDEDMNDNKDRTFPKEWTTQMQDNNDKKNTTFESRSPVKSPGLASEIVLDCFPNVMSLPMESEHGCLHQHAPKTELDSSVVKEGTPCISQCNNNADDKKSEELLFRQQISRNCLDNVNTCGYSEKLVMEDGDFVNYITVIVDGKQIQSAFSKKETHQTQMPLKYFQRNYEDIKSQGCLQQESKQIECQNSVSLEFTDNNPSISCIHEKRKEVMEGNGMQQHNQVMDPANIGSDSSRNVTAKSAQGTVHGNEIEPSNTAEKYNCKSHDSYASRTLTHRNVFSFFEKNFLKCEDESAIFNIFDFSPILVDSKQKSVDLETVTRKEVSASQLVRKDQEPKFDDTLQSSALENKLVCLAASAPSIKFDLNAARSLIAKHYVEDESSVGSQIVEDERSVGSQIVEDESFVGSKIVEDESSVGSQIVEDERSVGSQIVEDKSSVGSQRSVESQIVEDESSVESKIVEDESSVESKIVEDESSVGSQIVSRYSELRFPEVDAATDNDSASQCQISDQDEIYSHVKRQQVHCRFYSAIVSDSQIGYNKNVNSLETQSNQDHIRDEEQCKISVEEKDGNSHGSLEVAHIATLNAEHFDESVLSLKMMDVSSYTDREEIDRSSHGDIQCENTSLKQLNSFATMQNALSTTAEMQVHSTDPANVFKRTSHLTIKGYKDVESQGINDSANEEKKMLQTKMLSCRPSYRQHMNLVDETQNFAEQTVSSPVKDNFAFFSSAHPLQVKCFSCSQKSLESSVTNAEMSSSSLSAYNNITPWDSCYFSKNHDFCVIRSGSCKEDSNEAEICDCSQQNICFRVQGGDEVLKHSNRTLSNIVKESDTIQTDLSVDLDIDKVSCEHTSFSESHGVKSTCSDTGLEISGNHGSWIYDDSNIKPSVDNESETCFTTPVYLTDKPTQITARLVPSVNKIKEKSSSGQPEIIHHSDATVKEDKVAALNPKENSVFFNMDSTKEATIKDGSNSKLSLSAESCKKSCNWNVEHTTNANTGTSKLGPELDVDGKNKKLLKPRIDQYPDLKLIGSKKNEFPIKVSTARQNVQTATPSLLSKTIESARAKCFGENIILSTEIERRTTRDDKKLFRKSNKFKKEISSKIDLELKKFYDELKLLPNCGEQVVREEICDTQLPMENFSPYKSLVISLQELMKKPASKSMNGKSAENENNIHDTFFQYMIEESVHKNSADVANTQKMSIDLSHNGKNYIFMSSITPHEMISSNYSPEEEGNLEKANRVHECFRTKSNQNLLTLVEPVDNDLCQGDNDASNRIQESCDLTLTGTKLVTSCISSEKYNHGTSDVSCPYTCKSFNVIDETLVTKCSPVKDTLTCIMPEIHHSDPSLLAEKLKLQSSLLAPKIHNSSLHSIFSNYYWDDLEEDSPDNTVSPAEQGKGESISRDQTENIIMTSAKGNQAQKADNATSKSTHDHHNDQVITIQQDSIVEGSDKDPLTHEQETDKLAQADDNKMEKSKESASSKGHSDGAVYCTKIANAYSGQRPADSIGNVNGLFTQQCESCSTDNEDRIEPHSSQDTLSDEICTHTQRQKLQFLQSRDNDLDNGKLVTSGYNYSLTENLDIDNLLENVGNDMLAEDSDNGRLSQNLSSDRFPVDPDRERQSLDIQVSHVNKYSHHLPKFCLLGVTSLVRKQGSKIIKDSSSMTCVYL</sequence>
<feature type="compositionally biased region" description="Basic and acidic residues" evidence="1">
    <location>
        <begin position="1164"/>
        <end position="1178"/>
    </location>
</feature>
<feature type="compositionally biased region" description="Basic residues" evidence="1">
    <location>
        <begin position="555"/>
        <end position="572"/>
    </location>
</feature>
<feature type="region of interest" description="Disordered" evidence="1">
    <location>
        <begin position="2183"/>
        <end position="2220"/>
    </location>
</feature>
<feature type="compositionally biased region" description="Basic and acidic residues" evidence="1">
    <location>
        <begin position="2130"/>
        <end position="2140"/>
    </location>
</feature>
<feature type="region of interest" description="Disordered" evidence="1">
    <location>
        <begin position="2118"/>
        <end position="2170"/>
    </location>
</feature>
<feature type="compositionally biased region" description="Basic and acidic residues" evidence="1">
    <location>
        <begin position="2183"/>
        <end position="2219"/>
    </location>
</feature>
<feature type="region of interest" description="Disordered" evidence="1">
    <location>
        <begin position="518"/>
        <end position="576"/>
    </location>
</feature>
<reference evidence="2" key="3">
    <citation type="submission" date="2023-05" db="EMBL/GenBank/DDBJ databases">
        <authorList>
            <person name="Smith C.H."/>
        </authorList>
    </citation>
    <scope>NUCLEOTIDE SEQUENCE</scope>
    <source>
        <strain evidence="2">CHS0354</strain>
        <tissue evidence="2">Mantle</tissue>
    </source>
</reference>
<accession>A0AAE0RTI2</accession>